<dbReference type="PANTHER" id="PTHR23354:SF62">
    <property type="entry name" value="MUSTARD, ISOFORM V"/>
    <property type="match status" value="1"/>
</dbReference>
<evidence type="ECO:0000256" key="2">
    <source>
        <dbReference type="ARBA" id="ARBA00009540"/>
    </source>
</evidence>
<evidence type="ECO:0000313" key="7">
    <source>
        <dbReference type="EMBL" id="KAL3788837.1"/>
    </source>
</evidence>
<dbReference type="PROSITE" id="PS51886">
    <property type="entry name" value="TLDC"/>
    <property type="match status" value="1"/>
</dbReference>
<protein>
    <recommendedName>
        <fullName evidence="4">Oxidation resistance protein 1</fullName>
    </recommendedName>
</protein>
<proteinExistence type="inferred from homology"/>
<comment type="subcellular location">
    <subcellularLocation>
        <location evidence="1">Mitochondrion</location>
    </subcellularLocation>
</comment>
<feature type="region of interest" description="Disordered" evidence="5">
    <location>
        <begin position="39"/>
        <end position="72"/>
    </location>
</feature>
<evidence type="ECO:0000256" key="1">
    <source>
        <dbReference type="ARBA" id="ARBA00004173"/>
    </source>
</evidence>
<evidence type="ECO:0000313" key="8">
    <source>
        <dbReference type="Proteomes" id="UP001530400"/>
    </source>
</evidence>
<evidence type="ECO:0000256" key="3">
    <source>
        <dbReference type="ARBA" id="ARBA00023128"/>
    </source>
</evidence>
<dbReference type="GO" id="GO:0005739">
    <property type="term" value="C:mitochondrion"/>
    <property type="evidence" value="ECO:0007669"/>
    <property type="project" value="UniProtKB-SubCell"/>
</dbReference>
<organism evidence="7 8">
    <name type="scientific">Cyclotella atomus</name>
    <dbReference type="NCBI Taxonomy" id="382360"/>
    <lineage>
        <taxon>Eukaryota</taxon>
        <taxon>Sar</taxon>
        <taxon>Stramenopiles</taxon>
        <taxon>Ochrophyta</taxon>
        <taxon>Bacillariophyta</taxon>
        <taxon>Coscinodiscophyceae</taxon>
        <taxon>Thalassiosirophycidae</taxon>
        <taxon>Stephanodiscales</taxon>
        <taxon>Stephanodiscaceae</taxon>
        <taxon>Cyclotella</taxon>
    </lineage>
</organism>
<keyword evidence="8" id="KW-1185">Reference proteome</keyword>
<dbReference type="InterPro" id="IPR000195">
    <property type="entry name" value="Rab-GAP-TBC_dom"/>
</dbReference>
<gene>
    <name evidence="7" type="ORF">ACHAWO_008162</name>
</gene>
<dbReference type="EMBL" id="JALLPJ020000548">
    <property type="protein sequence ID" value="KAL3788837.1"/>
    <property type="molecule type" value="Genomic_DNA"/>
</dbReference>
<comment type="caution">
    <text evidence="7">The sequence shown here is derived from an EMBL/GenBank/DDBJ whole genome shotgun (WGS) entry which is preliminary data.</text>
</comment>
<feature type="domain" description="TLDc" evidence="6">
    <location>
        <begin position="427"/>
        <end position="613"/>
    </location>
</feature>
<dbReference type="Pfam" id="PF00566">
    <property type="entry name" value="RabGAP-TBC"/>
    <property type="match status" value="1"/>
</dbReference>
<dbReference type="Pfam" id="PF07534">
    <property type="entry name" value="TLD"/>
    <property type="match status" value="1"/>
</dbReference>
<reference evidence="7 8" key="1">
    <citation type="submission" date="2024-10" db="EMBL/GenBank/DDBJ databases">
        <title>Updated reference genomes for cyclostephanoid diatoms.</title>
        <authorList>
            <person name="Roberts W.R."/>
            <person name="Alverson A.J."/>
        </authorList>
    </citation>
    <scope>NUCLEOTIDE SEQUENCE [LARGE SCALE GENOMIC DNA]</scope>
    <source>
        <strain evidence="7 8">AJA010-31</strain>
    </source>
</reference>
<dbReference type="Proteomes" id="UP001530400">
    <property type="component" value="Unassembled WGS sequence"/>
</dbReference>
<evidence type="ECO:0000259" key="6">
    <source>
        <dbReference type="PROSITE" id="PS51886"/>
    </source>
</evidence>
<sequence length="633" mass="71424">MEEVDGSYIAEVESQTMNPLDLFVSSTDTLHHGQIDHVIPENSGWSTRPTRRSGVLSHSRDNSRESEREETSNVDFNYDTQVILMSNNSIPSFKSQTTPTYFYNISNSATWIINVFAASDPTLSQESADEYGTLSKVRILDHGWNLVLQSLFPDQSDLERADVLDFGVGHDHLVNILMRDHGGEIDARGIQSLTRVLHGVRDSLGIEFCPLMPDLCCLLLSHMPESYAFATIRQMVHDDSPYFLVVSRVQHLALCKTFSDLMRRCFPQTFAAMELIGALTPAGLEPILKRFFVPLLRRKHVLRIMDIFTGEGIHSLLRIGTTLCCLSHAHLGESVREHCDNAAVFWEGVKRFAHSKHFHFDLFLQHQAYGVQKSFRLLTRPIFPRADFVMRLMSENEVWAEANEANLPTHADTKTLGLVESSIPIELAKDSSGRLHLAKWLPPVLQSTKLDLIYSSNHHGRSVEMFYRCCASSRHTITMMEVLDRQEETVIGMYATHRWRNHPDGYGDGGCFLFRLRPNAECFQYKTEEMHIQSFDEEEKDVTTSSLNDAGQLMISGADFISMGVGEDGSSGLRLNYDLTRGSTSSSIFGGKELVGNGVQVFDVGLVEVYRFVREVDGKPVDGDIDPWRGKFD</sequence>
<name>A0ABD3PM55_9STRA</name>
<dbReference type="PANTHER" id="PTHR23354">
    <property type="entry name" value="NUCLEOLAR PROTEIN 7/ESTROGEN RECEPTOR COACTIVATOR-RELATED"/>
    <property type="match status" value="1"/>
</dbReference>
<accession>A0ABD3PM55</accession>
<evidence type="ECO:0000256" key="5">
    <source>
        <dbReference type="SAM" id="MobiDB-lite"/>
    </source>
</evidence>
<dbReference type="InterPro" id="IPR006571">
    <property type="entry name" value="TLDc_dom"/>
</dbReference>
<dbReference type="SMART" id="SM00584">
    <property type="entry name" value="TLDc"/>
    <property type="match status" value="1"/>
</dbReference>
<dbReference type="AlphaFoldDB" id="A0ABD3PM55"/>
<keyword evidence="3" id="KW-0496">Mitochondrion</keyword>
<comment type="similarity">
    <text evidence="2">Belongs to the OXR1 family.</text>
</comment>
<feature type="compositionally biased region" description="Basic and acidic residues" evidence="5">
    <location>
        <begin position="58"/>
        <end position="71"/>
    </location>
</feature>
<evidence type="ECO:0000256" key="4">
    <source>
        <dbReference type="ARBA" id="ARBA00040604"/>
    </source>
</evidence>